<keyword evidence="2" id="KW-0812">Transmembrane</keyword>
<accession>A0ABT4VNX1</accession>
<organism evidence="3 4">
    <name type="scientific">Hoeflea poritis</name>
    <dbReference type="NCBI Taxonomy" id="2993659"/>
    <lineage>
        <taxon>Bacteria</taxon>
        <taxon>Pseudomonadati</taxon>
        <taxon>Pseudomonadota</taxon>
        <taxon>Alphaproteobacteria</taxon>
        <taxon>Hyphomicrobiales</taxon>
        <taxon>Rhizobiaceae</taxon>
        <taxon>Hoeflea</taxon>
    </lineage>
</organism>
<dbReference type="Proteomes" id="UP001148313">
    <property type="component" value="Unassembled WGS sequence"/>
</dbReference>
<name>A0ABT4VNX1_9HYPH</name>
<feature type="transmembrane region" description="Helical" evidence="2">
    <location>
        <begin position="161"/>
        <end position="181"/>
    </location>
</feature>
<evidence type="ECO:0000313" key="4">
    <source>
        <dbReference type="Proteomes" id="UP001148313"/>
    </source>
</evidence>
<proteinExistence type="predicted"/>
<feature type="coiled-coil region" evidence="1">
    <location>
        <begin position="60"/>
        <end position="106"/>
    </location>
</feature>
<keyword evidence="2" id="KW-1133">Transmembrane helix</keyword>
<gene>
    <name evidence="3" type="ORF">OOZ53_13670</name>
</gene>
<reference evidence="3" key="1">
    <citation type="submission" date="2022-11" db="EMBL/GenBank/DDBJ databases">
        <title>Hoeflea poritis sp. nov., isolated from scleractinian coral Porites lutea.</title>
        <authorList>
            <person name="Zhang G."/>
            <person name="Wei Q."/>
            <person name="Cai L."/>
        </authorList>
    </citation>
    <scope>NUCLEOTIDE SEQUENCE</scope>
    <source>
        <strain evidence="3">E7-10</strain>
    </source>
</reference>
<evidence type="ECO:0000313" key="3">
    <source>
        <dbReference type="EMBL" id="MDA4846409.1"/>
    </source>
</evidence>
<dbReference type="EMBL" id="JAPJZH010000008">
    <property type="protein sequence ID" value="MDA4846409.1"/>
    <property type="molecule type" value="Genomic_DNA"/>
</dbReference>
<evidence type="ECO:0000256" key="2">
    <source>
        <dbReference type="SAM" id="Phobius"/>
    </source>
</evidence>
<keyword evidence="4" id="KW-1185">Reference proteome</keyword>
<protein>
    <submittedName>
        <fullName evidence="3">Uncharacterized protein</fullName>
    </submittedName>
</protein>
<evidence type="ECO:0000256" key="1">
    <source>
        <dbReference type="SAM" id="Coils"/>
    </source>
</evidence>
<keyword evidence="2" id="KW-0472">Membrane</keyword>
<sequence length="235" mass="27009">MREFLDFVRRYIVPIMAFYLLLFGFTDGKSIAWAQSTSHSASHAAVREIDIPQSPFSAELDLLNQEIDGLRTIKEKLEDAIENADEEMTSKQIDALEERLESIRSTWIMLYKSYKQLDLVQNSKEYQTAWIAYQEKLMDRNVNMYAWHDEATKSIHSTTTILVLSGLVISVAQIVFGMAFYRKNPAAADQYIETIELSTTRIKIATTVSGMILLVITLAFFYIYVQEVYSIKMPT</sequence>
<feature type="transmembrane region" description="Helical" evidence="2">
    <location>
        <begin position="202"/>
        <end position="225"/>
    </location>
</feature>
<keyword evidence="1" id="KW-0175">Coiled coil</keyword>
<dbReference type="RefSeq" id="WP_271090157.1">
    <property type="nucleotide sequence ID" value="NZ_JAPJZH010000008.1"/>
</dbReference>
<comment type="caution">
    <text evidence="3">The sequence shown here is derived from an EMBL/GenBank/DDBJ whole genome shotgun (WGS) entry which is preliminary data.</text>
</comment>